<comment type="subcellular location">
    <subcellularLocation>
        <location evidence="6">Cell membrane</location>
        <topology evidence="6">Multi-pass membrane protein</topology>
    </subcellularLocation>
    <subcellularLocation>
        <location evidence="1">Membrane</location>
        <topology evidence="1">Multi-pass membrane protein</topology>
    </subcellularLocation>
</comment>
<evidence type="ECO:0000256" key="7">
    <source>
        <dbReference type="SAM" id="MobiDB-lite"/>
    </source>
</evidence>
<feature type="compositionally biased region" description="Basic and acidic residues" evidence="7">
    <location>
        <begin position="735"/>
        <end position="747"/>
    </location>
</feature>
<feature type="transmembrane region" description="Helical" evidence="6">
    <location>
        <begin position="385"/>
        <end position="408"/>
    </location>
</feature>
<dbReference type="GO" id="GO:0005886">
    <property type="term" value="C:plasma membrane"/>
    <property type="evidence" value="ECO:0007669"/>
    <property type="project" value="UniProtKB-SubCell"/>
</dbReference>
<feature type="transmembrane region" description="Helical" evidence="6">
    <location>
        <begin position="284"/>
        <end position="307"/>
    </location>
</feature>
<dbReference type="AlphaFoldDB" id="A0A6A4V0K5"/>
<dbReference type="PANTHER" id="PTHR12385:SF12">
    <property type="entry name" value="CHOLINE TRANSPORTER-LIKE PROTEIN"/>
    <property type="match status" value="1"/>
</dbReference>
<evidence type="ECO:0000256" key="1">
    <source>
        <dbReference type="ARBA" id="ARBA00004141"/>
    </source>
</evidence>
<keyword evidence="3 6" id="KW-0812">Transmembrane</keyword>
<feature type="transmembrane region" description="Helical" evidence="6">
    <location>
        <begin position="429"/>
        <end position="454"/>
    </location>
</feature>
<comment type="similarity">
    <text evidence="2 6">Belongs to the CTL (choline transporter-like) family.</text>
</comment>
<keyword evidence="9" id="KW-1185">Reference proteome</keyword>
<dbReference type="GO" id="GO:0022857">
    <property type="term" value="F:transmembrane transporter activity"/>
    <property type="evidence" value="ECO:0007669"/>
    <property type="project" value="UniProtKB-UniRule"/>
</dbReference>
<feature type="transmembrane region" description="Helical" evidence="6">
    <location>
        <begin position="328"/>
        <end position="353"/>
    </location>
</feature>
<dbReference type="EMBL" id="VIIS01002012">
    <property type="protein sequence ID" value="KAF0289717.1"/>
    <property type="molecule type" value="Genomic_DNA"/>
</dbReference>
<name>A0A6A4V0K5_AMPAM</name>
<evidence type="ECO:0000256" key="6">
    <source>
        <dbReference type="RuleBase" id="RU368066"/>
    </source>
</evidence>
<reference evidence="8 9" key="1">
    <citation type="submission" date="2019-07" db="EMBL/GenBank/DDBJ databases">
        <title>Draft genome assembly of a fouling barnacle, Amphibalanus amphitrite (Darwin, 1854): The first reference genome for Thecostraca.</title>
        <authorList>
            <person name="Kim W."/>
        </authorList>
    </citation>
    <scope>NUCLEOTIDE SEQUENCE [LARGE SCALE GENOMIC DNA]</scope>
    <source>
        <strain evidence="8">SNU_AA5</strain>
        <tissue evidence="8">Soma without cirri and trophi</tissue>
    </source>
</reference>
<feature type="region of interest" description="Disordered" evidence="7">
    <location>
        <begin position="735"/>
        <end position="764"/>
    </location>
</feature>
<protein>
    <recommendedName>
        <fullName evidence="6">Choline transporter-like protein</fullName>
    </recommendedName>
</protein>
<keyword evidence="5 6" id="KW-0472">Membrane</keyword>
<evidence type="ECO:0000256" key="3">
    <source>
        <dbReference type="ARBA" id="ARBA00022692"/>
    </source>
</evidence>
<dbReference type="OrthoDB" id="420519at2759"/>
<evidence type="ECO:0000256" key="5">
    <source>
        <dbReference type="ARBA" id="ARBA00023136"/>
    </source>
</evidence>
<dbReference type="Proteomes" id="UP000440578">
    <property type="component" value="Unassembled WGS sequence"/>
</dbReference>
<organism evidence="8 9">
    <name type="scientific">Amphibalanus amphitrite</name>
    <name type="common">Striped barnacle</name>
    <name type="synonym">Balanus amphitrite</name>
    <dbReference type="NCBI Taxonomy" id="1232801"/>
    <lineage>
        <taxon>Eukaryota</taxon>
        <taxon>Metazoa</taxon>
        <taxon>Ecdysozoa</taxon>
        <taxon>Arthropoda</taxon>
        <taxon>Crustacea</taxon>
        <taxon>Multicrustacea</taxon>
        <taxon>Cirripedia</taxon>
        <taxon>Thoracica</taxon>
        <taxon>Thoracicalcarea</taxon>
        <taxon>Balanomorpha</taxon>
        <taxon>Balanoidea</taxon>
        <taxon>Balanidae</taxon>
        <taxon>Amphibalaninae</taxon>
        <taxon>Amphibalanus</taxon>
    </lineage>
</organism>
<evidence type="ECO:0000256" key="4">
    <source>
        <dbReference type="ARBA" id="ARBA00022989"/>
    </source>
</evidence>
<sequence>MSCCCGGEPAARRPVRRGRGCTDLPCLLVFLVLWCALVFVAALGFAYGRPALLAGSYDSFGNVCGAENEALVDVPLSGRDMRELPLLFIQDAARPEEGLALCVSECPAEQLDTMADINEFAAETGSQLCRYDFDKAAYNFSGLEEVAGGPVFPGCPPLPVPATVAVQRRCVPAPGSDIPVESVYDQFAALNTVGGMARQVAADVYAAWQQIAWLTGAAVLLSLLMVSLLHWVTRAAGLLLTLTAAAALLTGTGLLWWTYASLKLDLDHTPPERILLAAALNETALLVGAIAASIATPLLLLAIGCVWRQLRLVAGLFSETAAALRAMPSLLFLPLLAAATEAALLGFSALILIELGSASSEQPPYPAAGEPERLLLLSPERWVQYVWWMVPLLAIWTAEFILACQWLVSAGAVCRWYFSRSGARPTCPVAASLGTLICHHLGTAALGSFLVSLLRLPRVALAWFCHRNSPDADDSGCCCCCSCCRCFSDASCAGACACCLGCWESCLRCVTRNAYAVTAVDGRSFCSAASEALATIARHGGAAAAVAAAGDLALFCGRLVVTAVVAGAAVIWLRTDPQLQLYAAPCVVAALAAYVAADCVFGAFESALDTLFLCYCQDLEGGNVSSDEEGPDGGMFAPRSLARLMESLGTGPPEGTDVKPPPPYLLPDPVLRRSSENGGRPAEMIRLLAEPEVRMRQPARLLPQADVTLSQPDVRLAQHGFRETQPLVRRTLSEREVRRPRDIEFRRPRSHHDGHRPPPIETAM</sequence>
<accession>A0A6A4V0K5</accession>
<comment type="function">
    <text evidence="6">Choline transporter.</text>
</comment>
<comment type="caution">
    <text evidence="8">The sequence shown here is derived from an EMBL/GenBank/DDBJ whole genome shotgun (WGS) entry which is preliminary data.</text>
</comment>
<feature type="transmembrane region" description="Helical" evidence="6">
    <location>
        <begin position="211"/>
        <end position="231"/>
    </location>
</feature>
<keyword evidence="4 6" id="KW-1133">Transmembrane helix</keyword>
<dbReference type="InterPro" id="IPR007603">
    <property type="entry name" value="Choline_transptr-like"/>
</dbReference>
<feature type="transmembrane region" description="Helical" evidence="6">
    <location>
        <begin position="26"/>
        <end position="47"/>
    </location>
</feature>
<feature type="transmembrane region" description="Helical" evidence="6">
    <location>
        <begin position="238"/>
        <end position="259"/>
    </location>
</feature>
<dbReference type="PANTHER" id="PTHR12385">
    <property type="entry name" value="CHOLINE TRANSPORTER-LIKE (SLC FAMILY 44)"/>
    <property type="match status" value="1"/>
</dbReference>
<proteinExistence type="inferred from homology"/>
<dbReference type="Pfam" id="PF04515">
    <property type="entry name" value="Choline_transpo"/>
    <property type="match status" value="1"/>
</dbReference>
<evidence type="ECO:0000313" key="8">
    <source>
        <dbReference type="EMBL" id="KAF0289717.1"/>
    </source>
</evidence>
<evidence type="ECO:0000256" key="2">
    <source>
        <dbReference type="ARBA" id="ARBA00007168"/>
    </source>
</evidence>
<evidence type="ECO:0000313" key="9">
    <source>
        <dbReference type="Proteomes" id="UP000440578"/>
    </source>
</evidence>
<gene>
    <name evidence="8" type="ORF">FJT64_012072</name>
</gene>